<dbReference type="AlphaFoldDB" id="A0A2V1K6Z3"/>
<keyword evidence="3" id="KW-0159">Chromosome partition</keyword>
<dbReference type="SUPFAM" id="SSF46785">
    <property type="entry name" value="Winged helix' DNA-binding domain"/>
    <property type="match status" value="2"/>
</dbReference>
<protein>
    <submittedName>
        <fullName evidence="5">SMC-Scp complex subunit ScpB</fullName>
    </submittedName>
</protein>
<proteinExistence type="predicted"/>
<dbReference type="PANTHER" id="PTHR34298:SF2">
    <property type="entry name" value="SEGREGATION AND CONDENSATION PROTEIN B"/>
    <property type="match status" value="1"/>
</dbReference>
<sequence>MDDKDVIIVLEAALLCAAQPMPNAELRKLFEDGQLDGSRLRLLLGQLAHEWSERGLELVELAGGWRFQSRATMRPYLERLSTEKAPRYSRAVLETLAIIAWRQPVTRGDIEDIRGVTVSSQIIKTLEERGWIDTIGHRDAPGRPALLATTRQFLDDLGLRALDELPMLEQQDTAGLLGEMMARQAVDDAERDAIEPDRLAVAADPQIVPVEGALADAADTVTRKEGESK</sequence>
<evidence type="ECO:0000256" key="3">
    <source>
        <dbReference type="ARBA" id="ARBA00022829"/>
    </source>
</evidence>
<keyword evidence="1" id="KW-0963">Cytoplasm</keyword>
<keyword evidence="4" id="KW-0131">Cell cycle</keyword>
<dbReference type="Pfam" id="PF04079">
    <property type="entry name" value="SMC_ScpB"/>
    <property type="match status" value="1"/>
</dbReference>
<dbReference type="PANTHER" id="PTHR34298">
    <property type="entry name" value="SEGREGATION AND CONDENSATION PROTEIN B"/>
    <property type="match status" value="1"/>
</dbReference>
<dbReference type="InterPro" id="IPR036388">
    <property type="entry name" value="WH-like_DNA-bd_sf"/>
</dbReference>
<dbReference type="Proteomes" id="UP000245212">
    <property type="component" value="Unassembled WGS sequence"/>
</dbReference>
<evidence type="ECO:0000256" key="4">
    <source>
        <dbReference type="ARBA" id="ARBA00023306"/>
    </source>
</evidence>
<dbReference type="InterPro" id="IPR005234">
    <property type="entry name" value="ScpB_csome_segregation"/>
</dbReference>
<dbReference type="EMBL" id="QETA01000001">
    <property type="protein sequence ID" value="PWF25255.1"/>
    <property type="molecule type" value="Genomic_DNA"/>
</dbReference>
<dbReference type="GO" id="GO:0051301">
    <property type="term" value="P:cell division"/>
    <property type="evidence" value="ECO:0007669"/>
    <property type="project" value="UniProtKB-KW"/>
</dbReference>
<organism evidence="5 6">
    <name type="scientific">Corticimicrobacter populi</name>
    <dbReference type="NCBI Taxonomy" id="2175229"/>
    <lineage>
        <taxon>Bacteria</taxon>
        <taxon>Pseudomonadati</taxon>
        <taxon>Pseudomonadota</taxon>
        <taxon>Betaproteobacteria</taxon>
        <taxon>Burkholderiales</taxon>
        <taxon>Alcaligenaceae</taxon>
        <taxon>Corticimicrobacter</taxon>
    </lineage>
</organism>
<keyword evidence="6" id="KW-1185">Reference proteome</keyword>
<evidence type="ECO:0000313" key="5">
    <source>
        <dbReference type="EMBL" id="PWF25255.1"/>
    </source>
</evidence>
<evidence type="ECO:0000313" key="6">
    <source>
        <dbReference type="Proteomes" id="UP000245212"/>
    </source>
</evidence>
<dbReference type="GO" id="GO:0051304">
    <property type="term" value="P:chromosome separation"/>
    <property type="evidence" value="ECO:0007669"/>
    <property type="project" value="InterPro"/>
</dbReference>
<dbReference type="Gene3D" id="1.10.10.10">
    <property type="entry name" value="Winged helix-like DNA-binding domain superfamily/Winged helix DNA-binding domain"/>
    <property type="match status" value="2"/>
</dbReference>
<dbReference type="InterPro" id="IPR036390">
    <property type="entry name" value="WH_DNA-bd_sf"/>
</dbReference>
<evidence type="ECO:0000256" key="1">
    <source>
        <dbReference type="ARBA" id="ARBA00022490"/>
    </source>
</evidence>
<comment type="caution">
    <text evidence="5">The sequence shown here is derived from an EMBL/GenBank/DDBJ whole genome shotgun (WGS) entry which is preliminary data.</text>
</comment>
<keyword evidence="2" id="KW-0132">Cell division</keyword>
<reference evidence="6" key="1">
    <citation type="submission" date="2018-05" db="EMBL/GenBank/DDBJ databases">
        <authorList>
            <person name="Li Y."/>
        </authorList>
    </citation>
    <scope>NUCLEOTIDE SEQUENCE [LARGE SCALE GENOMIC DNA]</scope>
    <source>
        <strain evidence="6">3d-2-2</strain>
    </source>
</reference>
<gene>
    <name evidence="5" type="primary">scpB</name>
    <name evidence="5" type="ORF">DD235_03640</name>
</gene>
<evidence type="ECO:0000256" key="2">
    <source>
        <dbReference type="ARBA" id="ARBA00022618"/>
    </source>
</evidence>
<accession>A0A2V1K6Z3</accession>
<name>A0A2V1K6Z3_9BURK</name>
<dbReference type="NCBIfam" id="TIGR00281">
    <property type="entry name" value="SMC-Scp complex subunit ScpB"/>
    <property type="match status" value="1"/>
</dbReference>